<feature type="domain" description="Nucleotidyl transferase" evidence="3">
    <location>
        <begin position="2"/>
        <end position="235"/>
    </location>
</feature>
<gene>
    <name evidence="4" type="ORF">D1164_01910</name>
</gene>
<dbReference type="Proteomes" id="UP000266441">
    <property type="component" value="Unassembled WGS sequence"/>
</dbReference>
<evidence type="ECO:0000259" key="3">
    <source>
        <dbReference type="Pfam" id="PF00483"/>
    </source>
</evidence>
<keyword evidence="5" id="KW-1185">Reference proteome</keyword>
<keyword evidence="2" id="KW-0548">Nucleotidyltransferase</keyword>
<dbReference type="PANTHER" id="PTHR43584:SF8">
    <property type="entry name" value="N-ACETYLMURAMATE ALPHA-1-PHOSPHATE URIDYLYLTRANSFERASE"/>
    <property type="match status" value="1"/>
</dbReference>
<protein>
    <submittedName>
        <fullName evidence="4">Nucleotidyltransferase family protein</fullName>
    </submittedName>
</protein>
<reference evidence="4 5" key="1">
    <citation type="journal article" date="2015" name="Int. J. Syst. Evol. Microbiol.">
        <title>Mariniphaga sediminis sp. nov., isolated from coastal sediment.</title>
        <authorList>
            <person name="Wang F.Q."/>
            <person name="Shen Q.Y."/>
            <person name="Chen G.J."/>
            <person name="Du Z.J."/>
        </authorList>
    </citation>
    <scope>NUCLEOTIDE SEQUENCE [LARGE SCALE GENOMIC DNA]</scope>
    <source>
        <strain evidence="4 5">SY21</strain>
    </source>
</reference>
<dbReference type="GO" id="GO:0016779">
    <property type="term" value="F:nucleotidyltransferase activity"/>
    <property type="evidence" value="ECO:0007669"/>
    <property type="project" value="UniProtKB-KW"/>
</dbReference>
<dbReference type="InterPro" id="IPR029044">
    <property type="entry name" value="Nucleotide-diphossugar_trans"/>
</dbReference>
<keyword evidence="1 4" id="KW-0808">Transferase</keyword>
<evidence type="ECO:0000256" key="2">
    <source>
        <dbReference type="ARBA" id="ARBA00022695"/>
    </source>
</evidence>
<dbReference type="AlphaFoldDB" id="A0A399D7S6"/>
<evidence type="ECO:0000313" key="4">
    <source>
        <dbReference type="EMBL" id="RIH67313.1"/>
    </source>
</evidence>
<dbReference type="Gene3D" id="3.90.550.10">
    <property type="entry name" value="Spore Coat Polysaccharide Biosynthesis Protein SpsA, Chain A"/>
    <property type="match status" value="1"/>
</dbReference>
<evidence type="ECO:0000256" key="1">
    <source>
        <dbReference type="ARBA" id="ARBA00022679"/>
    </source>
</evidence>
<dbReference type="PANTHER" id="PTHR43584">
    <property type="entry name" value="NUCLEOTIDYL TRANSFERASE"/>
    <property type="match status" value="1"/>
</dbReference>
<name>A0A399D7S6_9BACT</name>
<dbReference type="Pfam" id="PF00483">
    <property type="entry name" value="NTP_transferase"/>
    <property type="match status" value="1"/>
</dbReference>
<accession>A0A399D7S6</accession>
<dbReference type="InterPro" id="IPR050065">
    <property type="entry name" value="GlmU-like"/>
</dbReference>
<sequence length="239" mass="26930">MKAMVFAAGLGTRLKNETQNKPKALVEIGGKPLLQRTIEKLAGEGIEEIVVNVHHFSELVIDFVRRNDFGVPVRISDETGKLLETGGGLKKAAPLLSGDKPVVLYNVDVLSNLDLQIPVREHLRSGALATLVVRNRQTQRYFKFNSEKRLVGWMNKKTGESRIVIPNEFEGSSEMAFSGIHIISPDIFKLMPEEDRFSIRDLYLGLAGKYLIKGFFDESDLWIDVGKPDELERARSRFF</sequence>
<dbReference type="SUPFAM" id="SSF53448">
    <property type="entry name" value="Nucleotide-diphospho-sugar transferases"/>
    <property type="match status" value="1"/>
</dbReference>
<dbReference type="EMBL" id="QWET01000001">
    <property type="protein sequence ID" value="RIH67313.1"/>
    <property type="molecule type" value="Genomic_DNA"/>
</dbReference>
<dbReference type="CDD" id="cd06422">
    <property type="entry name" value="NTP_transferase_like_1"/>
    <property type="match status" value="1"/>
</dbReference>
<proteinExistence type="predicted"/>
<evidence type="ECO:0000313" key="5">
    <source>
        <dbReference type="Proteomes" id="UP000266441"/>
    </source>
</evidence>
<organism evidence="4 5">
    <name type="scientific">Mariniphaga sediminis</name>
    <dbReference type="NCBI Taxonomy" id="1628158"/>
    <lineage>
        <taxon>Bacteria</taxon>
        <taxon>Pseudomonadati</taxon>
        <taxon>Bacteroidota</taxon>
        <taxon>Bacteroidia</taxon>
        <taxon>Marinilabiliales</taxon>
        <taxon>Prolixibacteraceae</taxon>
        <taxon>Mariniphaga</taxon>
    </lineage>
</organism>
<dbReference type="InterPro" id="IPR005835">
    <property type="entry name" value="NTP_transferase_dom"/>
</dbReference>
<comment type="caution">
    <text evidence="4">The sequence shown here is derived from an EMBL/GenBank/DDBJ whole genome shotgun (WGS) entry which is preliminary data.</text>
</comment>
<dbReference type="RefSeq" id="WP_119348338.1">
    <property type="nucleotide sequence ID" value="NZ_JBFHKJ010000245.1"/>
</dbReference>
<dbReference type="OrthoDB" id="9813880at2"/>